<proteinExistence type="predicted"/>
<reference evidence="3" key="1">
    <citation type="journal article" date="2019" name="Int. J. Syst. Evol. Microbiol.">
        <title>The Global Catalogue of Microorganisms (GCM) 10K type strain sequencing project: providing services to taxonomists for standard genome sequencing and annotation.</title>
        <authorList>
            <consortium name="The Broad Institute Genomics Platform"/>
            <consortium name="The Broad Institute Genome Sequencing Center for Infectious Disease"/>
            <person name="Wu L."/>
            <person name="Ma J."/>
        </authorList>
    </citation>
    <scope>NUCLEOTIDE SEQUENCE [LARGE SCALE GENOMIC DNA]</scope>
    <source>
        <strain evidence="3">JCM 14046</strain>
    </source>
</reference>
<evidence type="ECO:0000313" key="2">
    <source>
        <dbReference type="EMBL" id="GAA1909360.1"/>
    </source>
</evidence>
<dbReference type="EMBL" id="BAAAMY010000002">
    <property type="protein sequence ID" value="GAA1909360.1"/>
    <property type="molecule type" value="Genomic_DNA"/>
</dbReference>
<evidence type="ECO:0000256" key="1">
    <source>
        <dbReference type="SAM" id="MobiDB-lite"/>
    </source>
</evidence>
<accession>A0ABP5ACP6</accession>
<keyword evidence="3" id="KW-1185">Reference proteome</keyword>
<comment type="caution">
    <text evidence="2">The sequence shown here is derived from an EMBL/GenBank/DDBJ whole genome shotgun (WGS) entry which is preliminary data.</text>
</comment>
<gene>
    <name evidence="2" type="ORF">GCM10009737_08260</name>
</gene>
<feature type="region of interest" description="Disordered" evidence="1">
    <location>
        <begin position="37"/>
        <end position="60"/>
    </location>
</feature>
<sequence length="60" mass="6253">MGVLAHTLIVRHPDTLVATPLVAGSEVPDWATSLVDDADLDGANAEPKRTRGRKAGDSST</sequence>
<dbReference type="Proteomes" id="UP001501612">
    <property type="component" value="Unassembled WGS sequence"/>
</dbReference>
<evidence type="ECO:0000313" key="3">
    <source>
        <dbReference type="Proteomes" id="UP001501612"/>
    </source>
</evidence>
<name>A0ABP5ACP6_9ACTN</name>
<organism evidence="2 3">
    <name type="scientific">Nocardioides lentus</name>
    <dbReference type="NCBI Taxonomy" id="338077"/>
    <lineage>
        <taxon>Bacteria</taxon>
        <taxon>Bacillati</taxon>
        <taxon>Actinomycetota</taxon>
        <taxon>Actinomycetes</taxon>
        <taxon>Propionibacteriales</taxon>
        <taxon>Nocardioidaceae</taxon>
        <taxon>Nocardioides</taxon>
    </lineage>
</organism>
<protein>
    <submittedName>
        <fullName evidence="2">Uncharacterized protein</fullName>
    </submittedName>
</protein>